<dbReference type="RefSeq" id="WP_111983684.1">
    <property type="nucleotide sequence ID" value="NZ_NFZS01000004.1"/>
</dbReference>
<evidence type="ECO:0000256" key="1">
    <source>
        <dbReference type="SAM" id="Phobius"/>
    </source>
</evidence>
<dbReference type="PROSITE" id="PS00409">
    <property type="entry name" value="PROKAR_NTER_METHYL"/>
    <property type="match status" value="1"/>
</dbReference>
<organism evidence="2 3">
    <name type="scientific">Dyella jiangningensis</name>
    <dbReference type="NCBI Taxonomy" id="1379159"/>
    <lineage>
        <taxon>Bacteria</taxon>
        <taxon>Pseudomonadati</taxon>
        <taxon>Pseudomonadota</taxon>
        <taxon>Gammaproteobacteria</taxon>
        <taxon>Lysobacterales</taxon>
        <taxon>Rhodanobacteraceae</taxon>
        <taxon>Dyella</taxon>
    </lineage>
</organism>
<dbReference type="InterPro" id="IPR031982">
    <property type="entry name" value="PilE-like"/>
</dbReference>
<name>A0A328NYJ2_9GAMM</name>
<reference evidence="2 3" key="1">
    <citation type="journal article" date="2018" name="Genet. Mol. Biol.">
        <title>The genome sequence of Dyella jiangningensis FCAV SCS01 from a lignocellulose-decomposing microbial consortium metagenome reveals potential for biotechnological applications.</title>
        <authorList>
            <person name="Desiderato J.G."/>
            <person name="Alvarenga D.O."/>
            <person name="Constancio M.T.L."/>
            <person name="Alves L.M.C."/>
            <person name="Varani A.M."/>
        </authorList>
    </citation>
    <scope>NUCLEOTIDE SEQUENCE [LARGE SCALE GENOMIC DNA]</scope>
    <source>
        <strain evidence="2 3">FCAV SCS01</strain>
    </source>
</reference>
<dbReference type="SUPFAM" id="SSF54523">
    <property type="entry name" value="Pili subunits"/>
    <property type="match status" value="1"/>
</dbReference>
<accession>A0A328NYJ2</accession>
<dbReference type="Pfam" id="PF16732">
    <property type="entry name" value="ComP_DUS"/>
    <property type="match status" value="1"/>
</dbReference>
<dbReference type="InterPro" id="IPR045584">
    <property type="entry name" value="Pilin-like"/>
</dbReference>
<dbReference type="PANTHER" id="PTHR30093">
    <property type="entry name" value="GENERAL SECRETION PATHWAY PROTEIN G"/>
    <property type="match status" value="1"/>
</dbReference>
<evidence type="ECO:0000313" key="2">
    <source>
        <dbReference type="EMBL" id="RAO75197.1"/>
    </source>
</evidence>
<proteinExistence type="predicted"/>
<dbReference type="Pfam" id="PF07963">
    <property type="entry name" value="N_methyl"/>
    <property type="match status" value="1"/>
</dbReference>
<protein>
    <recommendedName>
        <fullName evidence="4">Pilus assembly protein PilE</fullName>
    </recommendedName>
</protein>
<dbReference type="OrthoDB" id="5296638at2"/>
<keyword evidence="1" id="KW-0812">Transmembrane</keyword>
<dbReference type="PANTHER" id="PTHR30093:SF47">
    <property type="entry name" value="TYPE IV PILUS NON-CORE MINOR PILIN PILE"/>
    <property type="match status" value="1"/>
</dbReference>
<dbReference type="GO" id="GO:0043683">
    <property type="term" value="P:type IV pilus assembly"/>
    <property type="evidence" value="ECO:0007669"/>
    <property type="project" value="InterPro"/>
</dbReference>
<comment type="caution">
    <text evidence="2">The sequence shown here is derived from an EMBL/GenBank/DDBJ whole genome shotgun (WGS) entry which is preliminary data.</text>
</comment>
<keyword evidence="3" id="KW-1185">Reference proteome</keyword>
<feature type="transmembrane region" description="Helical" evidence="1">
    <location>
        <begin position="6"/>
        <end position="29"/>
    </location>
</feature>
<dbReference type="InterPro" id="IPR012902">
    <property type="entry name" value="N_methyl_site"/>
</dbReference>
<sequence>MNPRGFTLVELMVVVAIVAILAAIAIPSYGRYTYRARRAEGQALLMHIANAQERYYAVHNRYGDLVAIGYSSSATAMSESGHYQAQVTVQDTNGAGQAYVAVANGQGMQAGDACGSLSIDNTGTRLPDAADASRNTNGRCW</sequence>
<evidence type="ECO:0008006" key="4">
    <source>
        <dbReference type="Google" id="ProtNLM"/>
    </source>
</evidence>
<keyword evidence="1" id="KW-1133">Transmembrane helix</keyword>
<dbReference type="NCBIfam" id="TIGR02532">
    <property type="entry name" value="IV_pilin_GFxxxE"/>
    <property type="match status" value="1"/>
</dbReference>
<dbReference type="EMBL" id="NFZS01000004">
    <property type="protein sequence ID" value="RAO75197.1"/>
    <property type="molecule type" value="Genomic_DNA"/>
</dbReference>
<evidence type="ECO:0000313" key="3">
    <source>
        <dbReference type="Proteomes" id="UP000248926"/>
    </source>
</evidence>
<gene>
    <name evidence="2" type="ORF">CA260_13940</name>
</gene>
<dbReference type="Proteomes" id="UP000248926">
    <property type="component" value="Unassembled WGS sequence"/>
</dbReference>
<dbReference type="AlphaFoldDB" id="A0A328NYJ2"/>
<dbReference type="Gene3D" id="3.30.700.10">
    <property type="entry name" value="Glycoprotein, Type 4 Pilin"/>
    <property type="match status" value="1"/>
</dbReference>
<keyword evidence="1" id="KW-0472">Membrane</keyword>